<evidence type="ECO:0000259" key="8">
    <source>
        <dbReference type="PROSITE" id="PS50893"/>
    </source>
</evidence>
<proteinExistence type="predicted"/>
<dbReference type="SUPFAM" id="SSF90123">
    <property type="entry name" value="ABC transporter transmembrane region"/>
    <property type="match status" value="1"/>
</dbReference>
<dbReference type="GO" id="GO:0005524">
    <property type="term" value="F:ATP binding"/>
    <property type="evidence" value="ECO:0007669"/>
    <property type="project" value="UniProtKB-KW"/>
</dbReference>
<evidence type="ECO:0000313" key="11">
    <source>
        <dbReference type="Proteomes" id="UP000074310"/>
    </source>
</evidence>
<dbReference type="RefSeq" id="WP_058756684.1">
    <property type="nucleotide sequence ID" value="NZ_LDTB01000068.1"/>
</dbReference>
<evidence type="ECO:0000256" key="4">
    <source>
        <dbReference type="ARBA" id="ARBA00022840"/>
    </source>
</evidence>
<dbReference type="GO" id="GO:0140359">
    <property type="term" value="F:ABC-type transporter activity"/>
    <property type="evidence" value="ECO:0007669"/>
    <property type="project" value="InterPro"/>
</dbReference>
<dbReference type="AlphaFoldDB" id="A0A147HX59"/>
<dbReference type="SMART" id="SM00382">
    <property type="entry name" value="AAA"/>
    <property type="match status" value="1"/>
</dbReference>
<dbReference type="InterPro" id="IPR011527">
    <property type="entry name" value="ABC1_TM_dom"/>
</dbReference>
<evidence type="ECO:0000256" key="7">
    <source>
        <dbReference type="SAM" id="Phobius"/>
    </source>
</evidence>
<dbReference type="Gene3D" id="1.20.1560.10">
    <property type="entry name" value="ABC transporter type 1, transmembrane domain"/>
    <property type="match status" value="1"/>
</dbReference>
<dbReference type="GO" id="GO:0034040">
    <property type="term" value="F:ATPase-coupled lipid transmembrane transporter activity"/>
    <property type="evidence" value="ECO:0007669"/>
    <property type="project" value="TreeGrafter"/>
</dbReference>
<evidence type="ECO:0000256" key="1">
    <source>
        <dbReference type="ARBA" id="ARBA00004651"/>
    </source>
</evidence>
<gene>
    <name evidence="10" type="ORF">NS334_14595</name>
</gene>
<dbReference type="Proteomes" id="UP000074310">
    <property type="component" value="Unassembled WGS sequence"/>
</dbReference>
<dbReference type="SUPFAM" id="SSF52540">
    <property type="entry name" value="P-loop containing nucleoside triphosphate hydrolases"/>
    <property type="match status" value="1"/>
</dbReference>
<dbReference type="OrthoDB" id="5288404at2"/>
<dbReference type="PROSITE" id="PS00211">
    <property type="entry name" value="ABC_TRANSPORTER_1"/>
    <property type="match status" value="1"/>
</dbReference>
<comment type="subcellular location">
    <subcellularLocation>
        <location evidence="1">Cell membrane</location>
        <topology evidence="1">Multi-pass membrane protein</topology>
    </subcellularLocation>
</comment>
<keyword evidence="4" id="KW-0067">ATP-binding</keyword>
<dbReference type="Gene3D" id="3.40.50.300">
    <property type="entry name" value="P-loop containing nucleotide triphosphate hydrolases"/>
    <property type="match status" value="1"/>
</dbReference>
<dbReference type="PANTHER" id="PTHR24221">
    <property type="entry name" value="ATP-BINDING CASSETTE SUB-FAMILY B"/>
    <property type="match status" value="1"/>
</dbReference>
<dbReference type="GO" id="GO:0005886">
    <property type="term" value="C:plasma membrane"/>
    <property type="evidence" value="ECO:0007669"/>
    <property type="project" value="UniProtKB-SubCell"/>
</dbReference>
<dbReference type="InterPro" id="IPR017871">
    <property type="entry name" value="ABC_transporter-like_CS"/>
</dbReference>
<feature type="domain" description="ABC transporter" evidence="8">
    <location>
        <begin position="307"/>
        <end position="533"/>
    </location>
</feature>
<feature type="domain" description="ABC transmembrane type-1" evidence="9">
    <location>
        <begin position="21"/>
        <end position="266"/>
    </location>
</feature>
<reference evidence="10 11" key="1">
    <citation type="journal article" date="2016" name="Front. Microbiol.">
        <title>Genomic Resource of Rice Seed Associated Bacteria.</title>
        <authorList>
            <person name="Midha S."/>
            <person name="Bansal K."/>
            <person name="Sharma S."/>
            <person name="Kumar N."/>
            <person name="Patil P.P."/>
            <person name="Chaudhry V."/>
            <person name="Patil P.B."/>
        </authorList>
    </citation>
    <scope>NUCLEOTIDE SEQUENCE [LARGE SCALE GENOMIC DNA]</scope>
    <source>
        <strain evidence="10 11">NS334</strain>
    </source>
</reference>
<keyword evidence="5 7" id="KW-1133">Transmembrane helix</keyword>
<dbReference type="InterPro" id="IPR003593">
    <property type="entry name" value="AAA+_ATPase"/>
</dbReference>
<protein>
    <submittedName>
        <fullName evidence="10">Cysteine ABC transporter permease</fullName>
    </submittedName>
</protein>
<dbReference type="GO" id="GO:0016887">
    <property type="term" value="F:ATP hydrolysis activity"/>
    <property type="evidence" value="ECO:0007669"/>
    <property type="project" value="InterPro"/>
</dbReference>
<name>A0A147HX59_9SPHN</name>
<evidence type="ECO:0000256" key="3">
    <source>
        <dbReference type="ARBA" id="ARBA00022741"/>
    </source>
</evidence>
<dbReference type="InterPro" id="IPR039421">
    <property type="entry name" value="Type_1_exporter"/>
</dbReference>
<dbReference type="InterPro" id="IPR003439">
    <property type="entry name" value="ABC_transporter-like_ATP-bd"/>
</dbReference>
<keyword evidence="3" id="KW-0547">Nucleotide-binding</keyword>
<dbReference type="InterPro" id="IPR027417">
    <property type="entry name" value="P-loop_NTPase"/>
</dbReference>
<dbReference type="PANTHER" id="PTHR24221:SF654">
    <property type="entry name" value="ATP-BINDING CASSETTE SUB-FAMILY B MEMBER 6"/>
    <property type="match status" value="1"/>
</dbReference>
<keyword evidence="2 7" id="KW-0812">Transmembrane</keyword>
<keyword evidence="6 7" id="KW-0472">Membrane</keyword>
<dbReference type="PATRIC" id="fig|869719.3.peg.3002"/>
<comment type="caution">
    <text evidence="10">The sequence shown here is derived from an EMBL/GenBank/DDBJ whole genome shotgun (WGS) entry which is preliminary data.</text>
</comment>
<dbReference type="PROSITE" id="PS50893">
    <property type="entry name" value="ABC_TRANSPORTER_2"/>
    <property type="match status" value="1"/>
</dbReference>
<keyword evidence="11" id="KW-1185">Reference proteome</keyword>
<organism evidence="10 11">
    <name type="scientific">Sphingomonas endophytica</name>
    <dbReference type="NCBI Taxonomy" id="869719"/>
    <lineage>
        <taxon>Bacteria</taxon>
        <taxon>Pseudomonadati</taxon>
        <taxon>Pseudomonadota</taxon>
        <taxon>Alphaproteobacteria</taxon>
        <taxon>Sphingomonadales</taxon>
        <taxon>Sphingomonadaceae</taxon>
        <taxon>Sphingomonas</taxon>
    </lineage>
</organism>
<evidence type="ECO:0000313" key="10">
    <source>
        <dbReference type="EMBL" id="KTT69461.1"/>
    </source>
</evidence>
<accession>A0A147HX59</accession>
<dbReference type="Pfam" id="PF00005">
    <property type="entry name" value="ABC_tran"/>
    <property type="match status" value="1"/>
</dbReference>
<dbReference type="EMBL" id="LDTB01000068">
    <property type="protein sequence ID" value="KTT69461.1"/>
    <property type="molecule type" value="Genomic_DNA"/>
</dbReference>
<dbReference type="PROSITE" id="PS50929">
    <property type="entry name" value="ABC_TM1F"/>
    <property type="match status" value="1"/>
</dbReference>
<evidence type="ECO:0000256" key="6">
    <source>
        <dbReference type="ARBA" id="ARBA00023136"/>
    </source>
</evidence>
<sequence length="533" mass="55150">MTLRTLIAAERRKERRRLRQAGACAALVAAASVLLLSLSGWFLAAAALAGGAGIVAAQAFNYMLPSAAIRLLAIVRTGARYGERLASHGAAFGALARLRPALYRAITAAPPSVALALGRGEATARLIGDVDAVEWRFVRLSGPWGAVAALASGAVLTLLGGWLTMGAALACAGGIWALARYGAGRLEQPGRAVQQATGALREEVAMLGSAAAELRCFALEDWATARVAAAGDRLSEAQVRQAAVAAWFEALHASGVAVAAALALTFSSGAGAPIAALAALAAAMTVDGIAPILRALTESGRLREAEARLDAVFDAVEDAPSAIGSRGPSILIIDGERFMPGSRIALTGPSGCGKTTLVEGLLGLRPLQPGRIGIDGRDAADLAPATLRAIFAWAPQDAALMASTVRDNLRIAEPHASEDRLWQALGDAALEAVVRALPDGLDTWLGDDGARLSGGERRRLSLARAYLGDAPWLLLDEPGEGLDADVAAEVAGRLDARLRRTGQGMILVSHRPVLTVLCERQWAVDEASRRSAA</sequence>
<evidence type="ECO:0000256" key="2">
    <source>
        <dbReference type="ARBA" id="ARBA00022692"/>
    </source>
</evidence>
<evidence type="ECO:0000256" key="5">
    <source>
        <dbReference type="ARBA" id="ARBA00022989"/>
    </source>
</evidence>
<dbReference type="InterPro" id="IPR036640">
    <property type="entry name" value="ABC1_TM_sf"/>
</dbReference>
<evidence type="ECO:0000259" key="9">
    <source>
        <dbReference type="PROSITE" id="PS50929"/>
    </source>
</evidence>
<feature type="transmembrane region" description="Helical" evidence="7">
    <location>
        <begin position="146"/>
        <end position="179"/>
    </location>
</feature>